<dbReference type="KEGG" id="rhy:RD110_11660"/>
<evidence type="ECO:0000313" key="2">
    <source>
        <dbReference type="Proteomes" id="UP000186609"/>
    </source>
</evidence>
<keyword evidence="2" id="KW-1185">Reference proteome</keyword>
<reference evidence="1 2" key="1">
    <citation type="submission" date="2017-01" db="EMBL/GenBank/DDBJ databases">
        <authorList>
            <person name="Mah S.A."/>
            <person name="Swanson W.J."/>
            <person name="Moy G.W."/>
            <person name="Vacquier V.D."/>
        </authorList>
    </citation>
    <scope>NUCLEOTIDE SEQUENCE [LARGE SCALE GENOMIC DNA]</scope>
    <source>
        <strain evidence="1 2">DCY110</strain>
    </source>
</reference>
<proteinExistence type="predicted"/>
<organism evidence="1 2">
    <name type="scientific">Rhodoferax koreensis</name>
    <dbReference type="NCBI Taxonomy" id="1842727"/>
    <lineage>
        <taxon>Bacteria</taxon>
        <taxon>Pseudomonadati</taxon>
        <taxon>Pseudomonadota</taxon>
        <taxon>Betaproteobacteria</taxon>
        <taxon>Burkholderiales</taxon>
        <taxon>Comamonadaceae</taxon>
        <taxon>Rhodoferax</taxon>
    </lineage>
</organism>
<gene>
    <name evidence="1" type="ORF">RD110_11660</name>
</gene>
<sequence>MRVASDPKYGFAKESAIRVGPRSSAVFHIQYLNALRGPNGEPITYERLGACCDFQTANSPFAGGGLLDIYRVRVDGTSEDVFLFVNMYDPGPPELPAGFTQRK</sequence>
<dbReference type="AlphaFoldDB" id="A0A1P8JVH1"/>
<evidence type="ECO:0000313" key="1">
    <source>
        <dbReference type="EMBL" id="APW37769.1"/>
    </source>
</evidence>
<accession>A0A1P8JVH1</accession>
<dbReference type="Proteomes" id="UP000186609">
    <property type="component" value="Chromosome"/>
</dbReference>
<name>A0A1P8JVH1_9BURK</name>
<dbReference type="EMBL" id="CP019236">
    <property type="protein sequence ID" value="APW37769.1"/>
    <property type="molecule type" value="Genomic_DNA"/>
</dbReference>
<protein>
    <recommendedName>
        <fullName evidence="3">2-dehydro-3-deoxyphosphooctonate aldolase</fullName>
    </recommendedName>
</protein>
<evidence type="ECO:0008006" key="3">
    <source>
        <dbReference type="Google" id="ProtNLM"/>
    </source>
</evidence>